<dbReference type="GO" id="GO:0005230">
    <property type="term" value="F:extracellular ligand-gated monoatomic ion channel activity"/>
    <property type="evidence" value="ECO:0007669"/>
    <property type="project" value="InterPro"/>
</dbReference>
<dbReference type="InterPro" id="IPR006202">
    <property type="entry name" value="Neur_chan_lig-bd"/>
</dbReference>
<dbReference type="Proteomes" id="UP000887567">
    <property type="component" value="Unplaced"/>
</dbReference>
<dbReference type="PRINTS" id="PR00252">
    <property type="entry name" value="NRIONCHANNEL"/>
</dbReference>
<dbReference type="GO" id="GO:0005254">
    <property type="term" value="F:chloride channel activity"/>
    <property type="evidence" value="ECO:0007669"/>
    <property type="project" value="UniProtKB-KW"/>
</dbReference>
<dbReference type="GO" id="GO:0045211">
    <property type="term" value="C:postsynaptic membrane"/>
    <property type="evidence" value="ECO:0007669"/>
    <property type="project" value="UniProtKB-SubCell"/>
</dbReference>
<keyword evidence="9 20" id="KW-0472">Membrane</keyword>
<evidence type="ECO:0000256" key="8">
    <source>
        <dbReference type="ARBA" id="ARBA00023065"/>
    </source>
</evidence>
<feature type="domain" description="Neurotransmitter-gated ion-channel transmembrane" evidence="22">
    <location>
        <begin position="257"/>
        <end position="375"/>
    </location>
</feature>
<keyword evidence="5 20" id="KW-0732">Signal</keyword>
<comment type="similarity">
    <text evidence="1">Belongs to the ligand-gated ion channel (TC 1.A.9) family. Gamma-aminobutyric acid receptor (TC 1.A.9.5) subfamily.</text>
</comment>
<evidence type="ECO:0000256" key="16">
    <source>
        <dbReference type="ARBA" id="ARBA00023286"/>
    </source>
</evidence>
<dbReference type="Gene3D" id="2.70.170.10">
    <property type="entry name" value="Neurotransmitter-gated ion-channel ligand-binding domain"/>
    <property type="match status" value="1"/>
</dbReference>
<feature type="transmembrane region" description="Helical" evidence="20">
    <location>
        <begin position="316"/>
        <end position="335"/>
    </location>
</feature>
<dbReference type="Pfam" id="PF02931">
    <property type="entry name" value="Neur_chan_LBD"/>
    <property type="match status" value="1"/>
</dbReference>
<dbReference type="Gene3D" id="1.20.58.390">
    <property type="entry name" value="Neurotransmitter-gated ion-channel transmembrane domain"/>
    <property type="match status" value="1"/>
</dbReference>
<evidence type="ECO:0000256" key="13">
    <source>
        <dbReference type="ARBA" id="ARBA00023180"/>
    </source>
</evidence>
<comment type="subcellular location">
    <subcellularLocation>
        <location evidence="18">Postsynaptic cell membrane</location>
        <topology evidence="18">Multi-pass membrane protein</topology>
    </subcellularLocation>
</comment>
<dbReference type="AlphaFoldDB" id="A0A913YFY1"/>
<dbReference type="GO" id="GO:0004888">
    <property type="term" value="F:transmembrane signaling receptor activity"/>
    <property type="evidence" value="ECO:0007669"/>
    <property type="project" value="InterPro"/>
</dbReference>
<dbReference type="InterPro" id="IPR036734">
    <property type="entry name" value="Neur_chan_lig-bd_sf"/>
</dbReference>
<protein>
    <recommendedName>
        <fullName evidence="19">Gamma-aminobutyric acid receptor subunit beta</fullName>
    </recommendedName>
</protein>
<evidence type="ECO:0000256" key="1">
    <source>
        <dbReference type="ARBA" id="ARBA00010180"/>
    </source>
</evidence>
<keyword evidence="14" id="KW-0868">Chloride</keyword>
<reference evidence="23" key="1">
    <citation type="submission" date="2022-11" db="UniProtKB">
        <authorList>
            <consortium name="EnsemblMetazoa"/>
        </authorList>
    </citation>
    <scope>IDENTIFICATION</scope>
</reference>
<dbReference type="OrthoDB" id="8890589at2759"/>
<evidence type="ECO:0000259" key="21">
    <source>
        <dbReference type="Pfam" id="PF02931"/>
    </source>
</evidence>
<keyword evidence="16" id="KW-1071">Ligand-gated ion channel</keyword>
<dbReference type="SUPFAM" id="SSF63712">
    <property type="entry name" value="Nicotinic receptor ligand binding domain-like"/>
    <property type="match status" value="1"/>
</dbReference>
<evidence type="ECO:0000256" key="11">
    <source>
        <dbReference type="ARBA" id="ARBA00023170"/>
    </source>
</evidence>
<dbReference type="CDD" id="cd18990">
    <property type="entry name" value="LGIC_ECD_GABAAR"/>
    <property type="match status" value="1"/>
</dbReference>
<dbReference type="EnsemblMetazoa" id="XM_028658444.1">
    <property type="protein sequence ID" value="XP_028514245.1"/>
    <property type="gene ID" value="LOC110236937"/>
</dbReference>
<evidence type="ECO:0000256" key="9">
    <source>
        <dbReference type="ARBA" id="ARBA00023136"/>
    </source>
</evidence>
<evidence type="ECO:0000256" key="6">
    <source>
        <dbReference type="ARBA" id="ARBA00022989"/>
    </source>
</evidence>
<proteinExistence type="inferred from homology"/>
<keyword evidence="12" id="KW-0869">Chloride channel</keyword>
<feature type="transmembrane region" description="Helical" evidence="20">
    <location>
        <begin position="394"/>
        <end position="411"/>
    </location>
</feature>
<dbReference type="InterPro" id="IPR006029">
    <property type="entry name" value="Neurotrans-gated_channel_TM"/>
</dbReference>
<dbReference type="InterPro" id="IPR036719">
    <property type="entry name" value="Neuro-gated_channel_TM_sf"/>
</dbReference>
<keyword evidence="13" id="KW-0325">Glycoprotein</keyword>
<evidence type="ECO:0000256" key="3">
    <source>
        <dbReference type="ARBA" id="ARBA00022475"/>
    </source>
</evidence>
<evidence type="ECO:0000256" key="7">
    <source>
        <dbReference type="ARBA" id="ARBA00023018"/>
    </source>
</evidence>
<keyword evidence="8 20" id="KW-0406">Ion transport</keyword>
<dbReference type="FunFam" id="1.20.58.390:FF:000098">
    <property type="entry name" value="Predicted protein"/>
    <property type="match status" value="1"/>
</dbReference>
<feature type="signal peptide" evidence="20">
    <location>
        <begin position="1"/>
        <end position="32"/>
    </location>
</feature>
<dbReference type="RefSeq" id="XP_020898159.1">
    <property type="nucleotide sequence ID" value="XM_021042500.2"/>
</dbReference>
<dbReference type="EnsemblMetazoa" id="XM_021042500.2">
    <property type="protein sequence ID" value="XP_020898159.1"/>
    <property type="gene ID" value="LOC110236937"/>
</dbReference>
<dbReference type="OMA" id="LAYWIHY"/>
<dbReference type="RefSeq" id="XP_028514245.1">
    <property type="nucleotide sequence ID" value="XM_028658444.1"/>
</dbReference>
<dbReference type="PANTHER" id="PTHR18945">
    <property type="entry name" value="NEUROTRANSMITTER GATED ION CHANNEL"/>
    <property type="match status" value="1"/>
</dbReference>
<evidence type="ECO:0000256" key="19">
    <source>
        <dbReference type="ARBA" id="ARBA00071250"/>
    </source>
</evidence>
<keyword evidence="2 20" id="KW-0813">Transport</keyword>
<evidence type="ECO:0000256" key="17">
    <source>
        <dbReference type="ARBA" id="ARBA00023303"/>
    </source>
</evidence>
<dbReference type="FunFam" id="2.70.170.10:FF:000021">
    <property type="entry name" value="Gamma-aminobutyric acid receptor isoform 3b"/>
    <property type="match status" value="1"/>
</dbReference>
<evidence type="ECO:0000256" key="10">
    <source>
        <dbReference type="ARBA" id="ARBA00023157"/>
    </source>
</evidence>
<dbReference type="PRINTS" id="PR00253">
    <property type="entry name" value="GABAARECEPTR"/>
</dbReference>
<dbReference type="InterPro" id="IPR006028">
    <property type="entry name" value="GABAA/Glycine_rcpt"/>
</dbReference>
<accession>A0A913YFY1</accession>
<dbReference type="NCBIfam" id="TIGR00860">
    <property type="entry name" value="LIC"/>
    <property type="match status" value="1"/>
</dbReference>
<dbReference type="EnsemblMetazoa" id="XM_021042499.2">
    <property type="protein sequence ID" value="XP_020898158.1"/>
    <property type="gene ID" value="LOC110236937"/>
</dbReference>
<evidence type="ECO:0000256" key="5">
    <source>
        <dbReference type="ARBA" id="ARBA00022729"/>
    </source>
</evidence>
<evidence type="ECO:0000256" key="2">
    <source>
        <dbReference type="ARBA" id="ARBA00022448"/>
    </source>
</evidence>
<keyword evidence="6 20" id="KW-1133">Transmembrane helix</keyword>
<evidence type="ECO:0000313" key="24">
    <source>
        <dbReference type="Proteomes" id="UP000887567"/>
    </source>
</evidence>
<keyword evidence="10" id="KW-1015">Disulfide bond</keyword>
<dbReference type="CDD" id="cd19049">
    <property type="entry name" value="LGIC_TM_anion"/>
    <property type="match status" value="1"/>
</dbReference>
<dbReference type="RefSeq" id="XP_020898157.1">
    <property type="nucleotide sequence ID" value="XM_021042498.2"/>
</dbReference>
<sequence length="416" mass="48945">MAKSLEDRKTRKIWQLFTLLLFCCFLLENVTTEECSPETRRAMEEAQNLSDFINSVIQKYHRNVRPNAGGKKVMVEVEFKVISFGEIKEAEMEYSMDIFFRQWWYDRRFAHNFSTPFTMAADPTEMFWTPDTYFWNVKQANYHRVTRENMRVMINPDGKIYFSARITLTLQCDMDLRLYPMDTQHCPLRIESYAHTTADVDYRWKGEIEIVSKQMAQFDLLGISTETKDSTNSKGSFARLVARFRFRRRLDFYVSSIYVPEVILVVLSWTTFFITPTAVPARTALSITTILTTILLSSSVNANMPKVSYMKAIDHFMLISFGFIFAALIEYILVLNTPMSFRETFPSIKRMFSKPKELQSPKMDALMDMEQVRTPKRKAITKPKVHWIDQTSKYLFPVAYGLFFSIYWIHYKQISN</sequence>
<evidence type="ECO:0000256" key="18">
    <source>
        <dbReference type="ARBA" id="ARBA00034104"/>
    </source>
</evidence>
<feature type="domain" description="Neurotransmitter-gated ion-channel ligand-binding" evidence="21">
    <location>
        <begin position="52"/>
        <end position="249"/>
    </location>
</feature>
<feature type="transmembrane region" description="Helical" evidence="20">
    <location>
        <begin position="284"/>
        <end position="304"/>
    </location>
</feature>
<keyword evidence="17 20" id="KW-0407">Ion channel</keyword>
<evidence type="ECO:0000313" key="23">
    <source>
        <dbReference type="EnsemblMetazoa" id="XP_028514245.1"/>
    </source>
</evidence>
<keyword evidence="11" id="KW-0675">Receptor</keyword>
<keyword evidence="4 20" id="KW-0812">Transmembrane</keyword>
<name>A0A913YFY1_EXADI</name>
<dbReference type="Pfam" id="PF02932">
    <property type="entry name" value="Neur_chan_memb"/>
    <property type="match status" value="1"/>
</dbReference>
<dbReference type="RefSeq" id="XP_020898158.1">
    <property type="nucleotide sequence ID" value="XM_021042499.2"/>
</dbReference>
<evidence type="ECO:0000256" key="15">
    <source>
        <dbReference type="ARBA" id="ARBA00023257"/>
    </source>
</evidence>
<dbReference type="EnsemblMetazoa" id="XM_021042495.2">
    <property type="protein sequence ID" value="XP_020898154.1"/>
    <property type="gene ID" value="LOC110236937"/>
</dbReference>
<feature type="transmembrane region" description="Helical" evidence="20">
    <location>
        <begin position="252"/>
        <end position="272"/>
    </location>
</feature>
<evidence type="ECO:0000256" key="20">
    <source>
        <dbReference type="RuleBase" id="RU000687"/>
    </source>
</evidence>
<evidence type="ECO:0000256" key="14">
    <source>
        <dbReference type="ARBA" id="ARBA00023214"/>
    </source>
</evidence>
<dbReference type="InterPro" id="IPR038050">
    <property type="entry name" value="Neuro_actylchol_rec"/>
</dbReference>
<keyword evidence="24" id="KW-1185">Reference proteome</keyword>
<dbReference type="InterPro" id="IPR018000">
    <property type="entry name" value="Neurotransmitter_ion_chnl_CS"/>
</dbReference>
<keyword evidence="15" id="KW-0628">Postsynaptic cell membrane</keyword>
<dbReference type="SUPFAM" id="SSF90112">
    <property type="entry name" value="Neurotransmitter-gated ion-channel transmembrane pore"/>
    <property type="match status" value="1"/>
</dbReference>
<dbReference type="PROSITE" id="PS00236">
    <property type="entry name" value="NEUROTR_ION_CHANNEL"/>
    <property type="match status" value="1"/>
</dbReference>
<dbReference type="GO" id="GO:0034707">
    <property type="term" value="C:chloride channel complex"/>
    <property type="evidence" value="ECO:0007669"/>
    <property type="project" value="UniProtKB-KW"/>
</dbReference>
<dbReference type="RefSeq" id="XP_020898154.1">
    <property type="nucleotide sequence ID" value="XM_021042495.2"/>
</dbReference>
<evidence type="ECO:0000259" key="22">
    <source>
        <dbReference type="Pfam" id="PF02932"/>
    </source>
</evidence>
<dbReference type="InterPro" id="IPR006201">
    <property type="entry name" value="Neur_channel"/>
</dbReference>
<dbReference type="KEGG" id="epa:110236937"/>
<keyword evidence="3" id="KW-1003">Cell membrane</keyword>
<dbReference type="EnsemblMetazoa" id="XM_021042498.2">
    <property type="protein sequence ID" value="XP_020898157.1"/>
    <property type="gene ID" value="LOC110236937"/>
</dbReference>
<keyword evidence="7" id="KW-0770">Synapse</keyword>
<evidence type="ECO:0000256" key="4">
    <source>
        <dbReference type="ARBA" id="ARBA00022692"/>
    </source>
</evidence>
<organism evidence="23 24">
    <name type="scientific">Exaiptasia diaphana</name>
    <name type="common">Tropical sea anemone</name>
    <name type="synonym">Aiptasia pulchella</name>
    <dbReference type="NCBI Taxonomy" id="2652724"/>
    <lineage>
        <taxon>Eukaryota</taxon>
        <taxon>Metazoa</taxon>
        <taxon>Cnidaria</taxon>
        <taxon>Anthozoa</taxon>
        <taxon>Hexacorallia</taxon>
        <taxon>Actiniaria</taxon>
        <taxon>Aiptasiidae</taxon>
        <taxon>Exaiptasia</taxon>
    </lineage>
</organism>
<dbReference type="GeneID" id="110236937"/>
<feature type="chain" id="PRO_5039737630" description="Gamma-aminobutyric acid receptor subunit beta" evidence="20">
    <location>
        <begin position="33"/>
        <end position="416"/>
    </location>
</feature>
<evidence type="ECO:0000256" key="12">
    <source>
        <dbReference type="ARBA" id="ARBA00023173"/>
    </source>
</evidence>